<dbReference type="Gene3D" id="2.30.29.170">
    <property type="match status" value="3"/>
</dbReference>
<keyword evidence="6" id="KW-0206">Cytoskeleton</keyword>
<evidence type="ECO:0000313" key="11">
    <source>
        <dbReference type="Proteomes" id="UP000499080"/>
    </source>
</evidence>
<evidence type="ECO:0000259" key="9">
    <source>
        <dbReference type="PROSITE" id="PS51336"/>
    </source>
</evidence>
<dbReference type="PROSITE" id="PS51336">
    <property type="entry name" value="DM10"/>
    <property type="match status" value="3"/>
</dbReference>
<dbReference type="OrthoDB" id="6360546at2759"/>
<keyword evidence="7" id="KW-0966">Cell projection</keyword>
<gene>
    <name evidence="10" type="primary">efhc2_0</name>
    <name evidence="10" type="ORF">AVEN_257184_1</name>
</gene>
<feature type="domain" description="EF-hand" evidence="8">
    <location>
        <begin position="518"/>
        <end position="548"/>
    </location>
</feature>
<keyword evidence="3" id="KW-0677">Repeat</keyword>
<dbReference type="AlphaFoldDB" id="A0A4Y2F1S8"/>
<keyword evidence="4" id="KW-0282">Flagellum</keyword>
<proteinExistence type="predicted"/>
<evidence type="ECO:0000256" key="4">
    <source>
        <dbReference type="ARBA" id="ARBA00022846"/>
    </source>
</evidence>
<dbReference type="InterPro" id="IPR011992">
    <property type="entry name" value="EF-hand-dom_pair"/>
</dbReference>
<dbReference type="Proteomes" id="UP000499080">
    <property type="component" value="Unassembled WGS sequence"/>
</dbReference>
<evidence type="ECO:0000256" key="5">
    <source>
        <dbReference type="ARBA" id="ARBA00023069"/>
    </source>
</evidence>
<organism evidence="10 11">
    <name type="scientific">Araneus ventricosus</name>
    <name type="common">Orbweaver spider</name>
    <name type="synonym">Epeira ventricosa</name>
    <dbReference type="NCBI Taxonomy" id="182803"/>
    <lineage>
        <taxon>Eukaryota</taxon>
        <taxon>Metazoa</taxon>
        <taxon>Ecdysozoa</taxon>
        <taxon>Arthropoda</taxon>
        <taxon>Chelicerata</taxon>
        <taxon>Arachnida</taxon>
        <taxon>Araneae</taxon>
        <taxon>Araneomorphae</taxon>
        <taxon>Entelegynae</taxon>
        <taxon>Araneoidea</taxon>
        <taxon>Araneidae</taxon>
        <taxon>Araneus</taxon>
    </lineage>
</organism>
<feature type="domain" description="DM10" evidence="9">
    <location>
        <begin position="167"/>
        <end position="323"/>
    </location>
</feature>
<dbReference type="InterPro" id="IPR002048">
    <property type="entry name" value="EF_hand_dom"/>
</dbReference>
<evidence type="ECO:0000313" key="10">
    <source>
        <dbReference type="EMBL" id="GBM35480.1"/>
    </source>
</evidence>
<evidence type="ECO:0000256" key="7">
    <source>
        <dbReference type="ARBA" id="ARBA00023273"/>
    </source>
</evidence>
<dbReference type="SUPFAM" id="SSF47473">
    <property type="entry name" value="EF-hand"/>
    <property type="match status" value="1"/>
</dbReference>
<evidence type="ECO:0000256" key="2">
    <source>
        <dbReference type="ARBA" id="ARBA00022490"/>
    </source>
</evidence>
<dbReference type="Gene3D" id="1.10.238.10">
    <property type="entry name" value="EF-hand"/>
    <property type="match status" value="1"/>
</dbReference>
<dbReference type="Pfam" id="PF06565">
    <property type="entry name" value="DM10_dom"/>
    <property type="match status" value="3"/>
</dbReference>
<dbReference type="GO" id="GO:0005509">
    <property type="term" value="F:calcium ion binding"/>
    <property type="evidence" value="ECO:0007669"/>
    <property type="project" value="InterPro"/>
</dbReference>
<keyword evidence="11" id="KW-1185">Reference proteome</keyword>
<keyword evidence="2" id="KW-0963">Cytoplasm</keyword>
<comment type="caution">
    <text evidence="10">The sequence shown here is derived from an EMBL/GenBank/DDBJ whole genome shotgun (WGS) entry which is preliminary data.</text>
</comment>
<dbReference type="PROSITE" id="PS50222">
    <property type="entry name" value="EF_HAND_2"/>
    <property type="match status" value="1"/>
</dbReference>
<evidence type="ECO:0000259" key="8">
    <source>
        <dbReference type="PROSITE" id="PS50222"/>
    </source>
</evidence>
<feature type="domain" description="DM10" evidence="9">
    <location>
        <begin position="23"/>
        <end position="123"/>
    </location>
</feature>
<dbReference type="InterPro" id="IPR006602">
    <property type="entry name" value="DM10_dom"/>
</dbReference>
<comment type="subcellular location">
    <subcellularLocation>
        <location evidence="1">Cytoplasm</location>
        <location evidence="1">Cytoskeleton</location>
        <location evidence="1">Flagellum axoneme</location>
    </subcellularLocation>
</comment>
<evidence type="ECO:0000256" key="3">
    <source>
        <dbReference type="ARBA" id="ARBA00022737"/>
    </source>
</evidence>
<dbReference type="PANTHER" id="PTHR12086">
    <property type="entry name" value="EF-HAND DOMAIN C-TERMINAL CONTAINING PROTEIN"/>
    <property type="match status" value="1"/>
</dbReference>
<dbReference type="SMART" id="SM00676">
    <property type="entry name" value="DM10"/>
    <property type="match status" value="3"/>
</dbReference>
<keyword evidence="5" id="KW-0969">Cilium</keyword>
<protein>
    <submittedName>
        <fullName evidence="10">EF-hand domain-containing family member C2</fullName>
    </submittedName>
</protein>
<name>A0A4Y2F1S8_ARAVE</name>
<accession>A0A4Y2F1S8</accession>
<sequence>MENSLRCSIPGFVPNFNPHEHNHHKPQRFVFRNGIPLEEDSDAKAPKVCLATDDDEMKIYEPPQKNSGMPQGCILAKGKFIKPEGGFYTIDDLNVGETLFVNGREYELINCDSFTRQFLTEMGYRVRPPQPDPIDPITEDRNEMNAQCSYRKPYIKDYKVAAFLKNHPRRLRFYGVYGEDRNLFEEERECTLYYDLAQGTIKLVEERNVNRWIDGRFDTRVLLRPTKVPKRLVPSLPPGEMADPTLLNLAHDVQNVLIGGKYYKIQNPDSHLVDSNPLEGRKRDVEYYKDTDLDLGVPLNIFGFRVFLYDCDEFTKNYYKGTYSKELKPVPRKDEEVFHTHKLVYKHEEFGPPEQTLRTNDPFKPRQYNVDLLKFFKNDRSGYKVRQLKFLARMITGDPVEKLRRFVVCFFMEDDTMAIRGLDVDHQNKSAMEHAHLKRMKVVKPHSTYWNSGRNFYEPVDMHVGSVIYVRGKPFELLEADEYTYDYMEQHCDKFPLANVRKIMTEFKEWITPKCGSLKSGFEKYDPSKTGFIDYENFRNVLYEEMPGEIQSQYPEHVIKTVARYYADEKYTGLCLDDLISKAQSELYRKKFYDFEDLKLAFKIHDSEKNGYLDPDRTYYVMRTTSIPLDRDLLKSFIYKFPKKDNKINYSYLVEKLNWLENPAEFDKGEPQAIQINWERNETEKDLEKIKYNCFMMDIVSS</sequence>
<feature type="domain" description="DM10" evidence="9">
    <location>
        <begin position="384"/>
        <end position="492"/>
    </location>
</feature>
<evidence type="ECO:0000256" key="6">
    <source>
        <dbReference type="ARBA" id="ARBA00023212"/>
    </source>
</evidence>
<dbReference type="InterPro" id="IPR040193">
    <property type="entry name" value="EFHC1/EFHC2/EFHB"/>
</dbReference>
<evidence type="ECO:0000256" key="1">
    <source>
        <dbReference type="ARBA" id="ARBA00004611"/>
    </source>
</evidence>
<dbReference type="EMBL" id="BGPR01000786">
    <property type="protein sequence ID" value="GBM35480.1"/>
    <property type="molecule type" value="Genomic_DNA"/>
</dbReference>
<reference evidence="10 11" key="1">
    <citation type="journal article" date="2019" name="Sci. Rep.">
        <title>Orb-weaving spider Araneus ventricosus genome elucidates the spidroin gene catalogue.</title>
        <authorList>
            <person name="Kono N."/>
            <person name="Nakamura H."/>
            <person name="Ohtoshi R."/>
            <person name="Moran D.A.P."/>
            <person name="Shinohara A."/>
            <person name="Yoshida Y."/>
            <person name="Fujiwara M."/>
            <person name="Mori M."/>
            <person name="Tomita M."/>
            <person name="Arakawa K."/>
        </authorList>
    </citation>
    <scope>NUCLEOTIDE SEQUENCE [LARGE SCALE GENOMIC DNA]</scope>
</reference>